<dbReference type="GO" id="GO:0016757">
    <property type="term" value="F:glycosyltransferase activity"/>
    <property type="evidence" value="ECO:0007669"/>
    <property type="project" value="UniProtKB-KW"/>
</dbReference>
<accession>A0A517T8I7</accession>
<keyword evidence="1" id="KW-0315">Glutamine amidotransferase</keyword>
<dbReference type="SUPFAM" id="SSF52317">
    <property type="entry name" value="Class I glutamine amidotransferase-like"/>
    <property type="match status" value="1"/>
</dbReference>
<dbReference type="Proteomes" id="UP000319976">
    <property type="component" value="Chromosome"/>
</dbReference>
<dbReference type="EC" id="2.4.2.-" evidence="1"/>
<keyword evidence="2" id="KW-1185">Reference proteome</keyword>
<gene>
    <name evidence="1" type="ORF">V22_19280</name>
</gene>
<name>A0A517T8I7_9PLAN</name>
<dbReference type="InterPro" id="IPR011697">
    <property type="entry name" value="Peptidase_C26"/>
</dbReference>
<dbReference type="OrthoDB" id="9813383at2"/>
<dbReference type="GO" id="GO:0033969">
    <property type="term" value="F:gamma-glutamyl-gamma-aminobutyrate hydrolase activity"/>
    <property type="evidence" value="ECO:0007669"/>
    <property type="project" value="TreeGrafter"/>
</dbReference>
<dbReference type="PANTHER" id="PTHR43235">
    <property type="entry name" value="GLUTAMINE AMIDOTRANSFERASE PB2B2.05-RELATED"/>
    <property type="match status" value="1"/>
</dbReference>
<dbReference type="GO" id="GO:0006598">
    <property type="term" value="P:polyamine catabolic process"/>
    <property type="evidence" value="ECO:0007669"/>
    <property type="project" value="TreeGrafter"/>
</dbReference>
<dbReference type="InterPro" id="IPR044668">
    <property type="entry name" value="PuuD-like"/>
</dbReference>
<dbReference type="EMBL" id="CP036316">
    <property type="protein sequence ID" value="QDT64687.1"/>
    <property type="molecule type" value="Genomic_DNA"/>
</dbReference>
<dbReference type="Pfam" id="PF07722">
    <property type="entry name" value="Peptidase_C26"/>
    <property type="match status" value="1"/>
</dbReference>
<dbReference type="RefSeq" id="WP_145262061.1">
    <property type="nucleotide sequence ID" value="NZ_CP036316.1"/>
</dbReference>
<dbReference type="CDD" id="cd01745">
    <property type="entry name" value="GATase1_2"/>
    <property type="match status" value="1"/>
</dbReference>
<protein>
    <submittedName>
        <fullName evidence="1">Glutamine amidotransferase</fullName>
        <ecNumber evidence="1">2.4.2.-</ecNumber>
    </submittedName>
</protein>
<reference evidence="1 2" key="1">
    <citation type="submission" date="2019-02" db="EMBL/GenBank/DDBJ databases">
        <title>Deep-cultivation of Planctomycetes and their phenomic and genomic characterization uncovers novel biology.</title>
        <authorList>
            <person name="Wiegand S."/>
            <person name="Jogler M."/>
            <person name="Boedeker C."/>
            <person name="Pinto D."/>
            <person name="Vollmers J."/>
            <person name="Rivas-Marin E."/>
            <person name="Kohn T."/>
            <person name="Peeters S.H."/>
            <person name="Heuer A."/>
            <person name="Rast P."/>
            <person name="Oberbeckmann S."/>
            <person name="Bunk B."/>
            <person name="Jeske O."/>
            <person name="Meyerdierks A."/>
            <person name="Storesund J.E."/>
            <person name="Kallscheuer N."/>
            <person name="Luecker S."/>
            <person name="Lage O.M."/>
            <person name="Pohl T."/>
            <person name="Merkel B.J."/>
            <person name="Hornburger P."/>
            <person name="Mueller R.-W."/>
            <person name="Bruemmer F."/>
            <person name="Labrenz M."/>
            <person name="Spormann A.M."/>
            <person name="Op den Camp H."/>
            <person name="Overmann J."/>
            <person name="Amann R."/>
            <person name="Jetten M.S.M."/>
            <person name="Mascher T."/>
            <person name="Medema M.H."/>
            <person name="Devos D.P."/>
            <person name="Kaster A.-K."/>
            <person name="Ovreas L."/>
            <person name="Rohde M."/>
            <person name="Galperin M.Y."/>
            <person name="Jogler C."/>
        </authorList>
    </citation>
    <scope>NUCLEOTIDE SEQUENCE [LARGE SCALE GENOMIC DNA]</scope>
    <source>
        <strain evidence="1 2">V22</strain>
    </source>
</reference>
<organism evidence="1 2">
    <name type="scientific">Calycomorphotria hydatis</name>
    <dbReference type="NCBI Taxonomy" id="2528027"/>
    <lineage>
        <taxon>Bacteria</taxon>
        <taxon>Pseudomonadati</taxon>
        <taxon>Planctomycetota</taxon>
        <taxon>Planctomycetia</taxon>
        <taxon>Planctomycetales</taxon>
        <taxon>Planctomycetaceae</taxon>
        <taxon>Calycomorphotria</taxon>
    </lineage>
</organism>
<dbReference type="AlphaFoldDB" id="A0A517T8I7"/>
<dbReference type="GO" id="GO:0005829">
    <property type="term" value="C:cytosol"/>
    <property type="evidence" value="ECO:0007669"/>
    <property type="project" value="TreeGrafter"/>
</dbReference>
<dbReference type="KEGG" id="chya:V22_19280"/>
<dbReference type="PANTHER" id="PTHR43235:SF1">
    <property type="entry name" value="GLUTAMINE AMIDOTRANSFERASE PB2B2.05-RELATED"/>
    <property type="match status" value="1"/>
</dbReference>
<evidence type="ECO:0000313" key="2">
    <source>
        <dbReference type="Proteomes" id="UP000319976"/>
    </source>
</evidence>
<dbReference type="PROSITE" id="PS51273">
    <property type="entry name" value="GATASE_TYPE_1"/>
    <property type="match status" value="1"/>
</dbReference>
<keyword evidence="1" id="KW-0808">Transferase</keyword>
<keyword evidence="1" id="KW-0328">Glycosyltransferase</keyword>
<dbReference type="Gene3D" id="3.40.50.880">
    <property type="match status" value="1"/>
</dbReference>
<dbReference type="InterPro" id="IPR029062">
    <property type="entry name" value="Class_I_gatase-like"/>
</dbReference>
<sequence length="286" mass="31065">MNCRYFLLAFGLVTFSFLGIHSGFPTSHSATALADEGVAASKALSSHSSDQTKSKPIIGIASLTSDNYVRAIRQCGGVPVVLPNTDGSDESIPEYLELLDGLVMPGGADIPPAEYGEEPHPTTSVLSNERYQFEKAMIKAWIDQTDKPLLGICLGGQWVNVAHGGSLIQDLPSETGGHLRGIFHKVELDPDSRLCKIFGETEFEVNSYHHQAVRNVGEGLRAVAKSPDGVIEATETTDPDRFLIGVQWHPEKMMPENKLQAKLIKAFIDATVKSKKQEALTHADID</sequence>
<proteinExistence type="predicted"/>
<evidence type="ECO:0000313" key="1">
    <source>
        <dbReference type="EMBL" id="QDT64687.1"/>
    </source>
</evidence>